<dbReference type="EMBL" id="JBCGBO010000003">
    <property type="protein sequence ID" value="KAK9214227.1"/>
    <property type="molecule type" value="Genomic_DNA"/>
</dbReference>
<evidence type="ECO:0000259" key="2">
    <source>
        <dbReference type="Pfam" id="PF23559"/>
    </source>
</evidence>
<sequence length="318" mass="37074">MLDDIIKSVMPPSRVSVIIGEDYQLKKSILRDYLTDKKYFIVLDDVFDDKFLPDNQNGSRVLITLFWFELQNGEKIQPDSVLVGGPLIRIKYEAWQFFILHYGNTPLENYIGQKAIQTIWSQIHSVWELPFHLKVCCIYLCVFPPTIEISTRQLCQLWIAEGVIPGNYNSEGMVEEYLKELRNSGLIQVDKIRAGGTIKACYVPSYVYAALRWVAEKIGFVKLYSNLEEISLGNAKRYLILEDLIEFFSLEHSDMYLQSFLYHSSKSQHLALTNWENFWKKFKHLRVLNMGFPVPDQYPPGLENLFHLKYLKLNIPSL</sequence>
<dbReference type="InterPro" id="IPR044974">
    <property type="entry name" value="Disease_R_plants"/>
</dbReference>
<evidence type="ECO:0000313" key="3">
    <source>
        <dbReference type="EMBL" id="KAK9214227.1"/>
    </source>
</evidence>
<proteinExistence type="predicted"/>
<evidence type="ECO:0000256" key="1">
    <source>
        <dbReference type="ARBA" id="ARBA00022737"/>
    </source>
</evidence>
<gene>
    <name evidence="3" type="ORF">WN944_006215</name>
</gene>
<dbReference type="InterPro" id="IPR058922">
    <property type="entry name" value="WHD_DRP"/>
</dbReference>
<dbReference type="Pfam" id="PF23559">
    <property type="entry name" value="WHD_DRP"/>
    <property type="match status" value="1"/>
</dbReference>
<dbReference type="InterPro" id="IPR036388">
    <property type="entry name" value="WH-like_DNA-bd_sf"/>
</dbReference>
<feature type="domain" description="Disease resistance protein winged helix" evidence="2">
    <location>
        <begin position="142"/>
        <end position="203"/>
    </location>
</feature>
<dbReference type="Proteomes" id="UP001428341">
    <property type="component" value="Unassembled WGS sequence"/>
</dbReference>
<dbReference type="PANTHER" id="PTHR23155:SF1205">
    <property type="entry name" value="DISEASE RESISTANCE PROTEIN RPM1"/>
    <property type="match status" value="1"/>
</dbReference>
<reference evidence="3 4" key="1">
    <citation type="submission" date="2024-05" db="EMBL/GenBank/DDBJ databases">
        <title>Haplotype-resolved chromosome-level genome assembly of Huyou (Citrus changshanensis).</title>
        <authorList>
            <person name="Miao C."/>
            <person name="Chen W."/>
            <person name="Wu Y."/>
            <person name="Wang L."/>
            <person name="Zhao S."/>
            <person name="Grierson D."/>
            <person name="Xu C."/>
            <person name="Chen K."/>
        </authorList>
    </citation>
    <scope>NUCLEOTIDE SEQUENCE [LARGE SCALE GENOMIC DNA]</scope>
    <source>
        <strain evidence="3">01-14</strain>
        <tissue evidence="3">Leaf</tissue>
    </source>
</reference>
<organism evidence="3 4">
    <name type="scientific">Citrus x changshan-huyou</name>
    <dbReference type="NCBI Taxonomy" id="2935761"/>
    <lineage>
        <taxon>Eukaryota</taxon>
        <taxon>Viridiplantae</taxon>
        <taxon>Streptophyta</taxon>
        <taxon>Embryophyta</taxon>
        <taxon>Tracheophyta</taxon>
        <taxon>Spermatophyta</taxon>
        <taxon>Magnoliopsida</taxon>
        <taxon>eudicotyledons</taxon>
        <taxon>Gunneridae</taxon>
        <taxon>Pentapetalae</taxon>
        <taxon>rosids</taxon>
        <taxon>malvids</taxon>
        <taxon>Sapindales</taxon>
        <taxon>Rutaceae</taxon>
        <taxon>Aurantioideae</taxon>
        <taxon>Citrus</taxon>
    </lineage>
</organism>
<dbReference type="Gene3D" id="3.40.50.300">
    <property type="entry name" value="P-loop containing nucleotide triphosphate hydrolases"/>
    <property type="match status" value="1"/>
</dbReference>
<keyword evidence="1" id="KW-0677">Repeat</keyword>
<name>A0AAP0MKP2_9ROSI</name>
<evidence type="ECO:0000313" key="4">
    <source>
        <dbReference type="Proteomes" id="UP001428341"/>
    </source>
</evidence>
<dbReference type="AlphaFoldDB" id="A0AAP0MKP2"/>
<accession>A0AAP0MKP2</accession>
<dbReference type="GO" id="GO:0006952">
    <property type="term" value="P:defense response"/>
    <property type="evidence" value="ECO:0007669"/>
    <property type="project" value="InterPro"/>
</dbReference>
<dbReference type="PANTHER" id="PTHR23155">
    <property type="entry name" value="DISEASE RESISTANCE PROTEIN RP"/>
    <property type="match status" value="1"/>
</dbReference>
<dbReference type="Gene3D" id="1.10.10.10">
    <property type="entry name" value="Winged helix-like DNA-binding domain superfamily/Winged helix DNA-binding domain"/>
    <property type="match status" value="1"/>
</dbReference>
<protein>
    <recommendedName>
        <fullName evidence="2">Disease resistance protein winged helix domain-containing protein</fullName>
    </recommendedName>
</protein>
<keyword evidence="4" id="KW-1185">Reference proteome</keyword>
<comment type="caution">
    <text evidence="3">The sequence shown here is derived from an EMBL/GenBank/DDBJ whole genome shotgun (WGS) entry which is preliminary data.</text>
</comment>
<dbReference type="InterPro" id="IPR027417">
    <property type="entry name" value="P-loop_NTPase"/>
</dbReference>